<feature type="transmembrane region" description="Helical" evidence="1">
    <location>
        <begin position="243"/>
        <end position="273"/>
    </location>
</feature>
<dbReference type="RefSeq" id="YP_009105837.1">
    <property type="nucleotide sequence ID" value="NC_025536.1"/>
</dbReference>
<keyword evidence="2" id="KW-0150">Chloroplast</keyword>
<feature type="transmembrane region" description="Helical" evidence="1">
    <location>
        <begin position="167"/>
        <end position="185"/>
    </location>
</feature>
<feature type="transmembrane region" description="Helical" evidence="1">
    <location>
        <begin position="200"/>
        <end position="223"/>
    </location>
</feature>
<keyword evidence="1" id="KW-0812">Transmembrane</keyword>
<feature type="transmembrane region" description="Helical" evidence="1">
    <location>
        <begin position="35"/>
        <end position="55"/>
    </location>
</feature>
<gene>
    <name evidence="2" type="primary">ycf1</name>
</gene>
<feature type="transmembrane region" description="Helical" evidence="1">
    <location>
        <begin position="100"/>
        <end position="120"/>
    </location>
</feature>
<evidence type="ECO:0000256" key="1">
    <source>
        <dbReference type="SAM" id="Phobius"/>
    </source>
</evidence>
<keyword evidence="1" id="KW-0472">Membrane</keyword>
<feature type="transmembrane region" description="Helical" evidence="1">
    <location>
        <begin position="301"/>
        <end position="318"/>
    </location>
</feature>
<reference evidence="2" key="1">
    <citation type="journal article" date="2014" name="BMC Evol. Biol.">
        <title>Chloroplast phylogenomic analysis resolves deep-level relationships within the green algal class Trebouxiophyceae.</title>
        <authorList>
            <person name="Lemieux C."/>
            <person name="Otis C."/>
            <person name="Turmel M."/>
        </authorList>
    </citation>
    <scope>NUCLEOTIDE SEQUENCE</scope>
</reference>
<sequence length="845" mass="100041">MFIVTLIRDYIDLINQLYDANLGNLDTTQVLYNSLLFIFSSFKVIFLYIVTFQWFRDIIYLPTLVPQLNSLHLKESLIFDLPSYNFFNFLQIPSYSNNKFFIGFLNSIFLSLPVSCSHIISLRRLIVQGKLAGLFSALGTIFGQILFLTLVLFGFRIGVINWFTLEPLNYIIGLFIVFSLCFELGHERAIKYLSNKDTKLLLQVFIINFILSWTEQTCFYQYLGNVTFDSQTTILDSYVSKSQFHFIFIHLSYILGITIGTIFFTVLFGLTIYKITQEISFKLCFILNITYSRWLKYTNRALIVLIIFFSTSSIPYYATEYTFTSSLGFISRDKAYKNTIFDEIQIDIPYKSLGGYSRFKSLDTDVSHYDRGKYLKLPRPQSYEDLNYHGEYFWTSRIDRKNMYRRQRQKGRKMAKALFSHFKNFKFFKKMSYYAQNKDKQNKYVNISNQNINSIENNRKEKIESLNNLFKKQVNAPIGISKRFTRDYELKSPPVGSSLRIMLQNTFSKKFKGNSDKILEKKQRAIERKTKIKYYNNDVYKVLMKTDIDFFLNRKPKVYKLNPNEENELYKKQIILANYFDSLRIYKKLPYSKDFEHLFIGSKSYANRVYNQKFKGTLRVLRRLFSLSLVQKKQIKNKIIFKYDQPLFKKTEKNYIFHEELKYIDNKISPFFEVSNNLPFYLGWDEVLRKLVISNRYLTRDSSGYNIRVSKELKKKSYSKFKNNKIPNRIEFTAWPLPKTVIEDPENKAQKLSYSVFFETINNPFNQKKLLGTFKLNKDITTEWDYETLPKALRKAVAPLIPPGRGGFVWPGKPLSKYNFKNLIKPFIKNDIEESIDEDFVNYGE</sequence>
<dbReference type="EMBL" id="KM462874">
    <property type="protein sequence ID" value="AIT94542.1"/>
    <property type="molecule type" value="Genomic_DNA"/>
</dbReference>
<protein>
    <submittedName>
        <fullName evidence="2">Hypothetical chloroplast RF1</fullName>
    </submittedName>
</protein>
<dbReference type="AlphaFoldDB" id="A0A097KMY3"/>
<name>A0A097KMY3_9CHLO</name>
<organism evidence="2">
    <name type="scientific">Koliella corcontica</name>
    <dbReference type="NCBI Taxonomy" id="155904"/>
    <lineage>
        <taxon>Eukaryota</taxon>
        <taxon>Viridiplantae</taxon>
        <taxon>Chlorophyta</taxon>
        <taxon>core chlorophytes</taxon>
        <taxon>Trebouxiophyceae</taxon>
        <taxon>Prasiolales</taxon>
        <taxon>Koliellaceae</taxon>
        <taxon>Koliella</taxon>
    </lineage>
</organism>
<proteinExistence type="predicted"/>
<keyword evidence="1" id="KW-1133">Transmembrane helix</keyword>
<feature type="transmembrane region" description="Helical" evidence="1">
    <location>
        <begin position="132"/>
        <end position="155"/>
    </location>
</feature>
<geneLocation type="chloroplast" evidence="2"/>
<keyword evidence="2" id="KW-0934">Plastid</keyword>
<accession>A0A097KMY3</accession>
<dbReference type="GeneID" id="22159799"/>
<evidence type="ECO:0000313" key="2">
    <source>
        <dbReference type="EMBL" id="AIT94542.1"/>
    </source>
</evidence>